<sequence length="257" mass="29998">MTPRQIQYEAAKRKRDKRHQGMLKGEYSENKRLKLREEKNSKEESSAFTYIHCGKNNYECPQEMGISYGESGEANNDTGAVKADDGENDRMQPHMPVEIDPFTESLHNAKLPKTIRMPSNIQPYDGSEYPADHVIIFQMTARVYNWDTTTQCRMFKLTLRGAARVCLKRHKDRDKKIRCSKNRRNGSIEDFTRRFLTESRRAKKMPKAVKITKFIKKVSDPGLTEYLHREEPESMEEVARITRAYCRAEEAVKNLKQ</sequence>
<dbReference type="PANTHER" id="PTHR33223">
    <property type="entry name" value="CCHC-TYPE DOMAIN-CONTAINING PROTEIN"/>
    <property type="match status" value="1"/>
</dbReference>
<protein>
    <submittedName>
        <fullName evidence="2">Reverse transcriptase domain-containing protein</fullName>
    </submittedName>
</protein>
<organism evidence="2 3">
    <name type="scientific">Artemisia annua</name>
    <name type="common">Sweet wormwood</name>
    <dbReference type="NCBI Taxonomy" id="35608"/>
    <lineage>
        <taxon>Eukaryota</taxon>
        <taxon>Viridiplantae</taxon>
        <taxon>Streptophyta</taxon>
        <taxon>Embryophyta</taxon>
        <taxon>Tracheophyta</taxon>
        <taxon>Spermatophyta</taxon>
        <taxon>Magnoliopsida</taxon>
        <taxon>eudicotyledons</taxon>
        <taxon>Gunneridae</taxon>
        <taxon>Pentapetalae</taxon>
        <taxon>asterids</taxon>
        <taxon>campanulids</taxon>
        <taxon>Asterales</taxon>
        <taxon>Asteraceae</taxon>
        <taxon>Asteroideae</taxon>
        <taxon>Anthemideae</taxon>
        <taxon>Artemisiinae</taxon>
        <taxon>Artemisia</taxon>
    </lineage>
</organism>
<gene>
    <name evidence="2" type="ORF">CTI12_AA022020</name>
</gene>
<evidence type="ECO:0000313" key="2">
    <source>
        <dbReference type="EMBL" id="PWA98154.1"/>
    </source>
</evidence>
<comment type="caution">
    <text evidence="2">The sequence shown here is derived from an EMBL/GenBank/DDBJ whole genome shotgun (WGS) entry which is preliminary data.</text>
</comment>
<accession>A0A2U1QJH3</accession>
<dbReference type="OrthoDB" id="1752139at2759"/>
<evidence type="ECO:0000313" key="3">
    <source>
        <dbReference type="Proteomes" id="UP000245207"/>
    </source>
</evidence>
<keyword evidence="3" id="KW-1185">Reference proteome</keyword>
<dbReference type="Proteomes" id="UP000245207">
    <property type="component" value="Unassembled WGS sequence"/>
</dbReference>
<dbReference type="PANTHER" id="PTHR33223:SF11">
    <property type="entry name" value="ELEMENT PROTEIN, PUTATIVE-RELATED"/>
    <property type="match status" value="1"/>
</dbReference>
<reference evidence="2 3" key="1">
    <citation type="journal article" date="2018" name="Mol. Plant">
        <title>The genome of Artemisia annua provides insight into the evolution of Asteraceae family and artemisinin biosynthesis.</title>
        <authorList>
            <person name="Shen Q."/>
            <person name="Zhang L."/>
            <person name="Liao Z."/>
            <person name="Wang S."/>
            <person name="Yan T."/>
            <person name="Shi P."/>
            <person name="Liu M."/>
            <person name="Fu X."/>
            <person name="Pan Q."/>
            <person name="Wang Y."/>
            <person name="Lv Z."/>
            <person name="Lu X."/>
            <person name="Zhang F."/>
            <person name="Jiang W."/>
            <person name="Ma Y."/>
            <person name="Chen M."/>
            <person name="Hao X."/>
            <person name="Li L."/>
            <person name="Tang Y."/>
            <person name="Lv G."/>
            <person name="Zhou Y."/>
            <person name="Sun X."/>
            <person name="Brodelius P.E."/>
            <person name="Rose J.K.C."/>
            <person name="Tang K."/>
        </authorList>
    </citation>
    <scope>NUCLEOTIDE SEQUENCE [LARGE SCALE GENOMIC DNA]</scope>
    <source>
        <strain evidence="3">cv. Huhao1</strain>
        <tissue evidence="2">Leaf</tissue>
    </source>
</reference>
<feature type="compositionally biased region" description="Basic residues" evidence="1">
    <location>
        <begin position="12"/>
        <end position="21"/>
    </location>
</feature>
<keyword evidence="2" id="KW-0548">Nucleotidyltransferase</keyword>
<dbReference type="GO" id="GO:0003964">
    <property type="term" value="F:RNA-directed DNA polymerase activity"/>
    <property type="evidence" value="ECO:0007669"/>
    <property type="project" value="UniProtKB-KW"/>
</dbReference>
<proteinExistence type="predicted"/>
<dbReference type="AlphaFoldDB" id="A0A2U1QJH3"/>
<name>A0A2U1QJH3_ARTAN</name>
<evidence type="ECO:0000256" key="1">
    <source>
        <dbReference type="SAM" id="MobiDB-lite"/>
    </source>
</evidence>
<feature type="compositionally biased region" description="Basic and acidic residues" evidence="1">
    <location>
        <begin position="26"/>
        <end position="41"/>
    </location>
</feature>
<keyword evidence="2" id="KW-0808">Transferase</keyword>
<dbReference type="EMBL" id="PKPP01000079">
    <property type="protein sequence ID" value="PWA98154.1"/>
    <property type="molecule type" value="Genomic_DNA"/>
</dbReference>
<keyword evidence="2" id="KW-0695">RNA-directed DNA polymerase</keyword>
<feature type="region of interest" description="Disordered" evidence="1">
    <location>
        <begin position="1"/>
        <end position="41"/>
    </location>
</feature>